<accession>A0A0A8XXZ1</accession>
<reference evidence="1" key="2">
    <citation type="journal article" date="2015" name="Data Brief">
        <title>Shoot transcriptome of the giant reed, Arundo donax.</title>
        <authorList>
            <person name="Barrero R.A."/>
            <person name="Guerrero F.D."/>
            <person name="Moolhuijzen P."/>
            <person name="Goolsby J.A."/>
            <person name="Tidwell J."/>
            <person name="Bellgard S.E."/>
            <person name="Bellgard M.I."/>
        </authorList>
    </citation>
    <scope>NUCLEOTIDE SEQUENCE</scope>
    <source>
        <tissue evidence="1">Shoot tissue taken approximately 20 cm above the soil surface</tissue>
    </source>
</reference>
<reference evidence="1" key="1">
    <citation type="submission" date="2014-09" db="EMBL/GenBank/DDBJ databases">
        <authorList>
            <person name="Magalhaes I.L.F."/>
            <person name="Oliveira U."/>
            <person name="Santos F.R."/>
            <person name="Vidigal T.H.D.A."/>
            <person name="Brescovit A.D."/>
            <person name="Santos A.J."/>
        </authorList>
    </citation>
    <scope>NUCLEOTIDE SEQUENCE</scope>
    <source>
        <tissue evidence="1">Shoot tissue taken approximately 20 cm above the soil surface</tissue>
    </source>
</reference>
<protein>
    <submittedName>
        <fullName evidence="1">Uncharacterized protein</fullName>
    </submittedName>
</protein>
<organism evidence="1">
    <name type="scientific">Arundo donax</name>
    <name type="common">Giant reed</name>
    <name type="synonym">Donax arundinaceus</name>
    <dbReference type="NCBI Taxonomy" id="35708"/>
    <lineage>
        <taxon>Eukaryota</taxon>
        <taxon>Viridiplantae</taxon>
        <taxon>Streptophyta</taxon>
        <taxon>Embryophyta</taxon>
        <taxon>Tracheophyta</taxon>
        <taxon>Spermatophyta</taxon>
        <taxon>Magnoliopsida</taxon>
        <taxon>Liliopsida</taxon>
        <taxon>Poales</taxon>
        <taxon>Poaceae</taxon>
        <taxon>PACMAD clade</taxon>
        <taxon>Arundinoideae</taxon>
        <taxon>Arundineae</taxon>
        <taxon>Arundo</taxon>
    </lineage>
</organism>
<dbReference type="AlphaFoldDB" id="A0A0A8XXZ1"/>
<proteinExistence type="predicted"/>
<sequence length="29" mass="3237">MVFWTTALGTLTIISMLDQKLIKNGKAKN</sequence>
<evidence type="ECO:0000313" key="1">
    <source>
        <dbReference type="EMBL" id="JAD18736.1"/>
    </source>
</evidence>
<dbReference type="EMBL" id="GBRH01279159">
    <property type="protein sequence ID" value="JAD18736.1"/>
    <property type="molecule type" value="Transcribed_RNA"/>
</dbReference>
<name>A0A0A8XXZ1_ARUDO</name>